<dbReference type="InterPro" id="IPR042070">
    <property type="entry name" value="PucR_C-HTH_sf"/>
</dbReference>
<gene>
    <name evidence="5" type="ORF">FVP33_12355</name>
</gene>
<feature type="domain" description="RsbT co-antagonist protein RsbRD N-terminal" evidence="3">
    <location>
        <begin position="32"/>
        <end position="166"/>
    </location>
</feature>
<dbReference type="InterPro" id="IPR051448">
    <property type="entry name" value="CdaR-like_regulators"/>
</dbReference>
<protein>
    <submittedName>
        <fullName evidence="5">PucR family transcriptional regulator</fullName>
    </submittedName>
</protein>
<comment type="caution">
    <text evidence="5">The sequence shown here is derived from an EMBL/GenBank/DDBJ whole genome shotgun (WGS) entry which is preliminary data.</text>
</comment>
<dbReference type="InterPro" id="IPR025751">
    <property type="entry name" value="RsbRD_N_dom"/>
</dbReference>
<name>A0A5C8UPX5_9MICO</name>
<accession>A0A5C8UPX5</accession>
<dbReference type="InterPro" id="IPR041522">
    <property type="entry name" value="CdaR_GGDEF"/>
</dbReference>
<dbReference type="Proteomes" id="UP000321379">
    <property type="component" value="Unassembled WGS sequence"/>
</dbReference>
<reference evidence="5 6" key="1">
    <citation type="submission" date="2019-08" db="EMBL/GenBank/DDBJ databases">
        <title>Bacterial whole genome sequence for Glaciihabitans sp. CHu50b-6-2.</title>
        <authorList>
            <person name="Jin L."/>
        </authorList>
    </citation>
    <scope>NUCLEOTIDE SEQUENCE [LARGE SCALE GENOMIC DNA]</scope>
    <source>
        <strain evidence="5 6">CHu50b-6-2</strain>
    </source>
</reference>
<dbReference type="EMBL" id="VRMG01000008">
    <property type="protein sequence ID" value="TXN29921.1"/>
    <property type="molecule type" value="Genomic_DNA"/>
</dbReference>
<dbReference type="PANTHER" id="PTHR33744:SF1">
    <property type="entry name" value="DNA-BINDING TRANSCRIPTIONAL ACTIVATOR ADER"/>
    <property type="match status" value="1"/>
</dbReference>
<evidence type="ECO:0000313" key="6">
    <source>
        <dbReference type="Proteomes" id="UP000321379"/>
    </source>
</evidence>
<keyword evidence="6" id="KW-1185">Reference proteome</keyword>
<evidence type="ECO:0000259" key="2">
    <source>
        <dbReference type="Pfam" id="PF13556"/>
    </source>
</evidence>
<dbReference type="RefSeq" id="WP_147783964.1">
    <property type="nucleotide sequence ID" value="NZ_VRMG01000008.1"/>
</dbReference>
<evidence type="ECO:0000259" key="3">
    <source>
        <dbReference type="Pfam" id="PF14361"/>
    </source>
</evidence>
<dbReference type="AlphaFoldDB" id="A0A5C8UPX5"/>
<feature type="domain" description="CdaR GGDEF-like" evidence="4">
    <location>
        <begin position="183"/>
        <end position="286"/>
    </location>
</feature>
<dbReference type="Gene3D" id="1.10.10.2840">
    <property type="entry name" value="PucR C-terminal helix-turn-helix domain"/>
    <property type="match status" value="1"/>
</dbReference>
<evidence type="ECO:0000256" key="1">
    <source>
        <dbReference type="ARBA" id="ARBA00006754"/>
    </source>
</evidence>
<comment type="similarity">
    <text evidence="1">Belongs to the CdaR family.</text>
</comment>
<dbReference type="Pfam" id="PF17853">
    <property type="entry name" value="GGDEF_2"/>
    <property type="match status" value="1"/>
</dbReference>
<dbReference type="PANTHER" id="PTHR33744">
    <property type="entry name" value="CARBOHYDRATE DIACID REGULATOR"/>
    <property type="match status" value="1"/>
</dbReference>
<sequence>MSIDQRGSRPAPAPLGPQASANFFVELRDSVEALTDGVVDQIIAGEEAYTESPLSRELLHSIVGENIAALLDALTGRSDSLDAARRAGRVKAEHGIPMASLLHAYRLAGLQLWDEMILRSGTPERAEALLRVSSEVWGIIDRFSSAAADSYRLFIDERDRRDQQARSVMVLSLLDGSAAPGEVGGLLRALDLPEHARYLVVAAERKTSGEDPVPTVPGLLRDVGIASAWTTWKGELVGLLAAQDGESLEPTVERVCSVATSRLGMSRPFGQLSAAPDAVAQARSSIECIARGGVGVHRYGSAPVDLLLVAQPGIAAEVQGEVLGPILSAQLQDGPVLLDTLEAWFAADGSTNDAGRALHCHRNTVLYRLGRIADLTGRSVARPAEAAELYVALRAVRLGGTVR</sequence>
<feature type="domain" description="PucR C-terminal helix-turn-helix" evidence="2">
    <location>
        <begin position="337"/>
        <end position="395"/>
    </location>
</feature>
<dbReference type="Pfam" id="PF14361">
    <property type="entry name" value="RsbRD_N"/>
    <property type="match status" value="1"/>
</dbReference>
<evidence type="ECO:0000259" key="4">
    <source>
        <dbReference type="Pfam" id="PF17853"/>
    </source>
</evidence>
<dbReference type="Pfam" id="PF13556">
    <property type="entry name" value="HTH_30"/>
    <property type="match status" value="1"/>
</dbReference>
<proteinExistence type="inferred from homology"/>
<evidence type="ECO:0000313" key="5">
    <source>
        <dbReference type="EMBL" id="TXN29921.1"/>
    </source>
</evidence>
<organism evidence="5 6">
    <name type="scientific">Lacisediminihabitans profunda</name>
    <dbReference type="NCBI Taxonomy" id="2594790"/>
    <lineage>
        <taxon>Bacteria</taxon>
        <taxon>Bacillati</taxon>
        <taxon>Actinomycetota</taxon>
        <taxon>Actinomycetes</taxon>
        <taxon>Micrococcales</taxon>
        <taxon>Microbacteriaceae</taxon>
        <taxon>Lacisediminihabitans</taxon>
    </lineage>
</organism>
<dbReference type="InterPro" id="IPR025736">
    <property type="entry name" value="PucR_C-HTH_dom"/>
</dbReference>